<proteinExistence type="predicted"/>
<accession>A0A1R0GYV7</accession>
<keyword evidence="2" id="KW-1185">Reference proteome</keyword>
<dbReference type="Proteomes" id="UP000187455">
    <property type="component" value="Unassembled WGS sequence"/>
</dbReference>
<evidence type="ECO:0000313" key="1">
    <source>
        <dbReference type="EMBL" id="OLY82083.1"/>
    </source>
</evidence>
<evidence type="ECO:0000313" key="2">
    <source>
        <dbReference type="Proteomes" id="UP000187455"/>
    </source>
</evidence>
<sequence>MGNTSSMQEMYVEKVPKDLSDADLNWTENYALYEQPQKFSNSFFKDPKNNRLSYSKVNFWSDFNLVHYHKDALQPISGIEKGSSLDSIDNFDDGISIFKGLEQKPTEDQYCDLALSLVYSLEFNVPVIQLNAPDPRPWSRCPHLSKLDEVASVYGRTTFSRGRDAATHAYNLESRFDVDIDRSGYSVPFSFPADFGDNEHDTCNILSDISSFRQTKTQLHRLQTILSLNKKAVSAFGFDEVSGWAEQLLASSEKYD</sequence>
<protein>
    <submittedName>
        <fullName evidence="1">Uncharacterized protein</fullName>
    </submittedName>
</protein>
<dbReference type="EMBL" id="LSSL01001925">
    <property type="protein sequence ID" value="OLY82083.1"/>
    <property type="molecule type" value="Genomic_DNA"/>
</dbReference>
<dbReference type="OrthoDB" id="10588881at2759"/>
<gene>
    <name evidence="1" type="ORF">AYI68_g3803</name>
</gene>
<reference evidence="1 2" key="1">
    <citation type="journal article" date="2016" name="Mol. Biol. Evol.">
        <title>Genome-Wide Survey of Gut Fungi (Harpellales) Reveals the First Horizontally Transferred Ubiquitin Gene from a Mosquito Host.</title>
        <authorList>
            <person name="Wang Y."/>
            <person name="White M.M."/>
            <person name="Kvist S."/>
            <person name="Moncalvo J.M."/>
        </authorList>
    </citation>
    <scope>NUCLEOTIDE SEQUENCE [LARGE SCALE GENOMIC DNA]</scope>
    <source>
        <strain evidence="1 2">ALG-7-W6</strain>
    </source>
</reference>
<name>A0A1R0GYV7_9FUNG</name>
<dbReference type="AlphaFoldDB" id="A0A1R0GYV7"/>
<comment type="caution">
    <text evidence="1">The sequence shown here is derived from an EMBL/GenBank/DDBJ whole genome shotgun (WGS) entry which is preliminary data.</text>
</comment>
<organism evidence="1 2">
    <name type="scientific">Smittium mucronatum</name>
    <dbReference type="NCBI Taxonomy" id="133383"/>
    <lineage>
        <taxon>Eukaryota</taxon>
        <taxon>Fungi</taxon>
        <taxon>Fungi incertae sedis</taxon>
        <taxon>Zoopagomycota</taxon>
        <taxon>Kickxellomycotina</taxon>
        <taxon>Harpellomycetes</taxon>
        <taxon>Harpellales</taxon>
        <taxon>Legeriomycetaceae</taxon>
        <taxon>Smittium</taxon>
    </lineage>
</organism>